<sequence length="325" mass="33867">MRFVLKRLALFVVALFGLSVVVFAALRILPGDVASVMAGVNSPPERVTQLREQLGLNRPLIAQYFDWMSALARGDFGTSILTGRSVTSLVGARASITFPLIILGLLIALAIGLPLGCAAVLARSATVRAVFHVLAIVGGAVPALWGGLLLILLFGRGVGLLDVFPSQGFPLDGWGAPGSAISALVLPAVSVGIIVGASLMRYTRAALGDLASSGYIDMARSCGMTRTQAVLRVGLRLATPQLVSVIGLTFASMVTGVMVIENLFALPGIGNGLVTDVGNRDLIAVQSELFLLAAFFLTVGLVVDLLHRVLDPRLKTATAITEVTA</sequence>
<proteinExistence type="inferred from homology"/>
<protein>
    <submittedName>
        <fullName evidence="9">Permease protein of ABC transporter system for peptides</fullName>
    </submittedName>
</protein>
<evidence type="ECO:0000256" key="3">
    <source>
        <dbReference type="ARBA" id="ARBA00022475"/>
    </source>
</evidence>
<feature type="transmembrane region" description="Helical" evidence="7">
    <location>
        <begin position="174"/>
        <end position="197"/>
    </location>
</feature>
<dbReference type="InterPro" id="IPR045621">
    <property type="entry name" value="BPD_transp_1_N"/>
</dbReference>
<dbReference type="Proteomes" id="UP000291226">
    <property type="component" value="Unassembled WGS sequence"/>
</dbReference>
<dbReference type="InterPro" id="IPR000515">
    <property type="entry name" value="MetI-like"/>
</dbReference>
<keyword evidence="6 7" id="KW-0472">Membrane</keyword>
<name>A0A0A6VML7_BIFLL</name>
<feature type="transmembrane region" description="Helical" evidence="7">
    <location>
        <begin position="129"/>
        <end position="154"/>
    </location>
</feature>
<evidence type="ECO:0000313" key="10">
    <source>
        <dbReference type="EMBL" id="TCF11644.1"/>
    </source>
</evidence>
<evidence type="ECO:0000256" key="2">
    <source>
        <dbReference type="ARBA" id="ARBA00022448"/>
    </source>
</evidence>
<feature type="transmembrane region" description="Helical" evidence="7">
    <location>
        <begin position="242"/>
        <end position="269"/>
    </location>
</feature>
<evidence type="ECO:0000259" key="8">
    <source>
        <dbReference type="PROSITE" id="PS50928"/>
    </source>
</evidence>
<feature type="transmembrane region" description="Helical" evidence="7">
    <location>
        <begin position="289"/>
        <end position="306"/>
    </location>
</feature>
<dbReference type="PANTHER" id="PTHR43163">
    <property type="entry name" value="DIPEPTIDE TRANSPORT SYSTEM PERMEASE PROTEIN DPPB-RELATED"/>
    <property type="match status" value="1"/>
</dbReference>
<reference evidence="11 12" key="1">
    <citation type="journal article" date="2018" name="Sci. Rep.">
        <title>Genomic diversity and distribution of Bifidobacterium longum subsp. longum across the human lifespan.</title>
        <authorList>
            <person name="Odamaki T."/>
            <person name="Bottacini F."/>
            <person name="Kato K."/>
            <person name="Mitsuyama E."/>
            <person name="Yoshida K."/>
            <person name="Horigome A."/>
            <person name="Xiao J.Z."/>
            <person name="van Sinderen D."/>
        </authorList>
    </citation>
    <scope>NUCLEOTIDE SEQUENCE [LARGE SCALE GENOMIC DNA]</scope>
    <source>
        <strain evidence="9 12">MCC10009</strain>
        <strain evidence="10 11">MCC10083</strain>
    </source>
</reference>
<keyword evidence="3" id="KW-1003">Cell membrane</keyword>
<evidence type="ECO:0000256" key="4">
    <source>
        <dbReference type="ARBA" id="ARBA00022692"/>
    </source>
</evidence>
<evidence type="ECO:0000256" key="5">
    <source>
        <dbReference type="ARBA" id="ARBA00022989"/>
    </source>
</evidence>
<keyword evidence="5 7" id="KW-1133">Transmembrane helix</keyword>
<gene>
    <name evidence="9" type="ORF">MCC10009_0489</name>
    <name evidence="10" type="ORF">MCC10083_0474</name>
</gene>
<dbReference type="GO" id="GO:0005886">
    <property type="term" value="C:plasma membrane"/>
    <property type="evidence" value="ECO:0007669"/>
    <property type="project" value="UniProtKB-SubCell"/>
</dbReference>
<evidence type="ECO:0000313" key="12">
    <source>
        <dbReference type="Proteomes" id="UP000291881"/>
    </source>
</evidence>
<comment type="caution">
    <text evidence="9">The sequence shown here is derived from an EMBL/GenBank/DDBJ whole genome shotgun (WGS) entry which is preliminary data.</text>
</comment>
<dbReference type="AlphaFoldDB" id="A0A0A6VML7"/>
<dbReference type="Gene3D" id="1.10.3720.10">
    <property type="entry name" value="MetI-like"/>
    <property type="match status" value="1"/>
</dbReference>
<reference evidence="9" key="2">
    <citation type="submission" date="2019-02" db="EMBL/GenBank/DDBJ databases">
        <authorList>
            <person name="Odamaki T."/>
        </authorList>
    </citation>
    <scope>NUCLEOTIDE SEQUENCE</scope>
    <source>
        <strain evidence="9">MCC10009</strain>
        <strain evidence="10">MCC10083</strain>
    </source>
</reference>
<dbReference type="EMBL" id="SHPS01000009">
    <property type="protein sequence ID" value="TCD86495.1"/>
    <property type="molecule type" value="Genomic_DNA"/>
</dbReference>
<evidence type="ECO:0000256" key="1">
    <source>
        <dbReference type="ARBA" id="ARBA00004651"/>
    </source>
</evidence>
<evidence type="ECO:0000256" key="7">
    <source>
        <dbReference type="RuleBase" id="RU363032"/>
    </source>
</evidence>
<evidence type="ECO:0000313" key="9">
    <source>
        <dbReference type="EMBL" id="TCD86495.1"/>
    </source>
</evidence>
<dbReference type="CDD" id="cd06261">
    <property type="entry name" value="TM_PBP2"/>
    <property type="match status" value="1"/>
</dbReference>
<comment type="similarity">
    <text evidence="7">Belongs to the binding-protein-dependent transport system permease family.</text>
</comment>
<accession>A0A0A6VML7</accession>
<dbReference type="SUPFAM" id="SSF161098">
    <property type="entry name" value="MetI-like"/>
    <property type="match status" value="1"/>
</dbReference>
<dbReference type="PROSITE" id="PS50928">
    <property type="entry name" value="ABC_TM1"/>
    <property type="match status" value="1"/>
</dbReference>
<dbReference type="RefSeq" id="WP_013410309.1">
    <property type="nucleotide sequence ID" value="NZ_BCYI01000001.1"/>
</dbReference>
<dbReference type="Proteomes" id="UP000291881">
    <property type="component" value="Unassembled WGS sequence"/>
</dbReference>
<evidence type="ECO:0000256" key="6">
    <source>
        <dbReference type="ARBA" id="ARBA00023136"/>
    </source>
</evidence>
<organism evidence="9 12">
    <name type="scientific">Bifidobacterium longum subsp. longum</name>
    <dbReference type="NCBI Taxonomy" id="1679"/>
    <lineage>
        <taxon>Bacteria</taxon>
        <taxon>Bacillati</taxon>
        <taxon>Actinomycetota</taxon>
        <taxon>Actinomycetes</taxon>
        <taxon>Bifidobacteriales</taxon>
        <taxon>Bifidobacteriaceae</taxon>
        <taxon>Bifidobacterium</taxon>
    </lineage>
</organism>
<feature type="domain" description="ABC transmembrane type-1" evidence="8">
    <location>
        <begin position="94"/>
        <end position="307"/>
    </location>
</feature>
<dbReference type="Pfam" id="PF00528">
    <property type="entry name" value="BPD_transp_1"/>
    <property type="match status" value="1"/>
</dbReference>
<feature type="transmembrane region" description="Helical" evidence="7">
    <location>
        <begin position="96"/>
        <end position="122"/>
    </location>
</feature>
<keyword evidence="4 7" id="KW-0812">Transmembrane</keyword>
<dbReference type="InterPro" id="IPR035906">
    <property type="entry name" value="MetI-like_sf"/>
</dbReference>
<evidence type="ECO:0000313" key="11">
    <source>
        <dbReference type="Proteomes" id="UP000291226"/>
    </source>
</evidence>
<dbReference type="EMBL" id="SHSD01000010">
    <property type="protein sequence ID" value="TCF11644.1"/>
    <property type="molecule type" value="Genomic_DNA"/>
</dbReference>
<dbReference type="Pfam" id="PF19300">
    <property type="entry name" value="BPD_transp_1_N"/>
    <property type="match status" value="1"/>
</dbReference>
<keyword evidence="2 7" id="KW-0813">Transport</keyword>
<comment type="subcellular location">
    <subcellularLocation>
        <location evidence="1 7">Cell membrane</location>
        <topology evidence="1 7">Multi-pass membrane protein</topology>
    </subcellularLocation>
</comment>
<dbReference type="GO" id="GO:0055085">
    <property type="term" value="P:transmembrane transport"/>
    <property type="evidence" value="ECO:0007669"/>
    <property type="project" value="InterPro"/>
</dbReference>
<dbReference type="PANTHER" id="PTHR43163:SF6">
    <property type="entry name" value="DIPEPTIDE TRANSPORT SYSTEM PERMEASE PROTEIN DPPB-RELATED"/>
    <property type="match status" value="1"/>
</dbReference>